<keyword evidence="3 11" id="KW-0812">Transmembrane</keyword>
<keyword evidence="14" id="KW-1185">Reference proteome</keyword>
<keyword evidence="7" id="KW-0560">Oxidoreductase</keyword>
<keyword evidence="6 11" id="KW-1133">Transmembrane helix</keyword>
<feature type="transmembrane region" description="Helical" evidence="11">
    <location>
        <begin position="49"/>
        <end position="71"/>
    </location>
</feature>
<dbReference type="PRINTS" id="PR00466">
    <property type="entry name" value="GP91PHOX"/>
</dbReference>
<feature type="transmembrane region" description="Helical" evidence="11">
    <location>
        <begin position="235"/>
        <end position="258"/>
    </location>
</feature>
<dbReference type="Proteomes" id="UP000799438">
    <property type="component" value="Unassembled WGS sequence"/>
</dbReference>
<dbReference type="FunFam" id="3.40.50.80:FF:000004">
    <property type="entry name" value="NADPH oxidase isoform 2"/>
    <property type="match status" value="1"/>
</dbReference>
<organism evidence="13 14">
    <name type="scientific">Aplosporella prunicola CBS 121167</name>
    <dbReference type="NCBI Taxonomy" id="1176127"/>
    <lineage>
        <taxon>Eukaryota</taxon>
        <taxon>Fungi</taxon>
        <taxon>Dikarya</taxon>
        <taxon>Ascomycota</taxon>
        <taxon>Pezizomycotina</taxon>
        <taxon>Dothideomycetes</taxon>
        <taxon>Dothideomycetes incertae sedis</taxon>
        <taxon>Botryosphaeriales</taxon>
        <taxon>Aplosporellaceae</taxon>
        <taxon>Aplosporella</taxon>
    </lineage>
</organism>
<keyword evidence="9" id="KW-0406">Ion transport</keyword>
<dbReference type="RefSeq" id="XP_033400355.1">
    <property type="nucleotide sequence ID" value="XM_033544756.1"/>
</dbReference>
<dbReference type="Pfam" id="PF08022">
    <property type="entry name" value="FAD_binding_8"/>
    <property type="match status" value="1"/>
</dbReference>
<dbReference type="InterPro" id="IPR017927">
    <property type="entry name" value="FAD-bd_FR_type"/>
</dbReference>
<dbReference type="GO" id="GO:0006952">
    <property type="term" value="P:defense response"/>
    <property type="evidence" value="ECO:0007669"/>
    <property type="project" value="TreeGrafter"/>
</dbReference>
<dbReference type="Gene3D" id="2.40.30.10">
    <property type="entry name" value="Translation factors"/>
    <property type="match status" value="1"/>
</dbReference>
<dbReference type="GeneID" id="54302252"/>
<proteinExistence type="predicted"/>
<dbReference type="EMBL" id="ML995479">
    <property type="protein sequence ID" value="KAF2144643.1"/>
    <property type="molecule type" value="Genomic_DNA"/>
</dbReference>
<evidence type="ECO:0000256" key="3">
    <source>
        <dbReference type="ARBA" id="ARBA00022692"/>
    </source>
</evidence>
<dbReference type="SFLD" id="SFLDG01169">
    <property type="entry name" value="NADPH_oxidase_subgroup_(NOX)"/>
    <property type="match status" value="1"/>
</dbReference>
<keyword evidence="4" id="KW-0479">Metal-binding</keyword>
<dbReference type="InterPro" id="IPR000778">
    <property type="entry name" value="Cyt_b245_heavy_chain"/>
</dbReference>
<dbReference type="InterPro" id="IPR013130">
    <property type="entry name" value="Fe3_Rdtase_TM_dom"/>
</dbReference>
<dbReference type="SUPFAM" id="SSF52343">
    <property type="entry name" value="Ferredoxin reductase-like, C-terminal NADP-linked domain"/>
    <property type="match status" value="1"/>
</dbReference>
<reference evidence="13" key="1">
    <citation type="journal article" date="2020" name="Stud. Mycol.">
        <title>101 Dothideomycetes genomes: a test case for predicting lifestyles and emergence of pathogens.</title>
        <authorList>
            <person name="Haridas S."/>
            <person name="Albert R."/>
            <person name="Binder M."/>
            <person name="Bloem J."/>
            <person name="Labutti K."/>
            <person name="Salamov A."/>
            <person name="Andreopoulos B."/>
            <person name="Baker S."/>
            <person name="Barry K."/>
            <person name="Bills G."/>
            <person name="Bluhm B."/>
            <person name="Cannon C."/>
            <person name="Castanera R."/>
            <person name="Culley D."/>
            <person name="Daum C."/>
            <person name="Ezra D."/>
            <person name="Gonzalez J."/>
            <person name="Henrissat B."/>
            <person name="Kuo A."/>
            <person name="Liang C."/>
            <person name="Lipzen A."/>
            <person name="Lutzoni F."/>
            <person name="Magnuson J."/>
            <person name="Mondo S."/>
            <person name="Nolan M."/>
            <person name="Ohm R."/>
            <person name="Pangilinan J."/>
            <person name="Park H.-J."/>
            <person name="Ramirez L."/>
            <person name="Alfaro M."/>
            <person name="Sun H."/>
            <person name="Tritt A."/>
            <person name="Yoshinaga Y."/>
            <person name="Zwiers L.-H."/>
            <person name="Turgeon B."/>
            <person name="Goodwin S."/>
            <person name="Spatafora J."/>
            <person name="Crous P."/>
            <person name="Grigoriev I."/>
        </authorList>
    </citation>
    <scope>NUCLEOTIDE SEQUENCE</scope>
    <source>
        <strain evidence="13">CBS 121167</strain>
    </source>
</reference>
<dbReference type="SUPFAM" id="SSF63380">
    <property type="entry name" value="Riboflavin synthase domain-like"/>
    <property type="match status" value="1"/>
</dbReference>
<dbReference type="PROSITE" id="PS51384">
    <property type="entry name" value="FAD_FR"/>
    <property type="match status" value="1"/>
</dbReference>
<dbReference type="PANTHER" id="PTHR11972:SF153">
    <property type="entry name" value="SUPEROXIDE-GENERATING NADPH OXIDASE HEAVY CHAIN SUBUNIT A"/>
    <property type="match status" value="1"/>
</dbReference>
<evidence type="ECO:0000256" key="11">
    <source>
        <dbReference type="SAM" id="Phobius"/>
    </source>
</evidence>
<sequence>MNLSGKERSRWPPLTRMLLSGDVNDEPPRPLFLKERFDRWMINEGYRRLFVGIFILAHLLVFCFGMAHYGFKDNLTQSRAQFGLTFTVARAAALVLHFDVALILFPVCRNLISLLRQTSLNGIIQFDKNITFHKLVAWSIVFFTWVHTIAHWNNLARFAAANNLGFVGFLLANLATGPGWTGYVMLIALMAIVFTSIEKPRRANYERFWYTHHLFIIFFVMWSIHGAFCMIRPDFAPFCNVVGVFWQYWMYGGFLYLAERIAREVRGKHKTYVSKVIQHPSNVVEIQIKKEHCKTKPGQYIFLCCPEISVWQYHPFTLTSAPEEDYISVHIRCVGNFTKALAKALGCEFDNKGDAKGSKNGTVISAAADEKGVEPSLRRILPRVYIDGPFGSASEDVFKFEVAVLVGAGIGVTPFASILKSIWYRMNYPQGRTRLRKVYFFWICRDFGSLEWFRSLLMAIEAQDVMDHIEIHTYLTAKVKLDDATNIMINDANAEQDAITGLRAPTNFGRPNWDMIFKAIRKIHSPAEAGVFFCGPKGLGSQLHIKCNMYSDPDFHFVWGKENF</sequence>
<dbReference type="AlphaFoldDB" id="A0A6A6BML0"/>
<protein>
    <recommendedName>
        <fullName evidence="12">FAD-binding FR-type domain-containing protein</fullName>
    </recommendedName>
</protein>
<dbReference type="Pfam" id="PF01794">
    <property type="entry name" value="Ferric_reduct"/>
    <property type="match status" value="1"/>
</dbReference>
<gene>
    <name evidence="13" type="ORF">K452DRAFT_325161</name>
</gene>
<dbReference type="GO" id="GO:0043020">
    <property type="term" value="C:NADPH oxidase complex"/>
    <property type="evidence" value="ECO:0007669"/>
    <property type="project" value="TreeGrafter"/>
</dbReference>
<dbReference type="GO" id="GO:0046872">
    <property type="term" value="F:metal ion binding"/>
    <property type="evidence" value="ECO:0007669"/>
    <property type="project" value="UniProtKB-KW"/>
</dbReference>
<feature type="transmembrane region" description="Helical" evidence="11">
    <location>
        <begin position="164"/>
        <end position="197"/>
    </location>
</feature>
<keyword evidence="2" id="KW-0349">Heme</keyword>
<dbReference type="InterPro" id="IPR039261">
    <property type="entry name" value="FNR_nucleotide-bd"/>
</dbReference>
<dbReference type="SFLD" id="SFLDS00052">
    <property type="entry name" value="Ferric_Reductase_Domain"/>
    <property type="match status" value="1"/>
</dbReference>
<evidence type="ECO:0000256" key="7">
    <source>
        <dbReference type="ARBA" id="ARBA00023002"/>
    </source>
</evidence>
<feature type="transmembrane region" description="Helical" evidence="11">
    <location>
        <begin position="91"/>
        <end position="112"/>
    </location>
</feature>
<dbReference type="FunFam" id="2.40.30.10:FF:000103">
    <property type="entry name" value="NADPH oxidase 2"/>
    <property type="match status" value="1"/>
</dbReference>
<feature type="transmembrane region" description="Helical" evidence="11">
    <location>
        <begin position="132"/>
        <end position="152"/>
    </location>
</feature>
<dbReference type="Pfam" id="PF08030">
    <property type="entry name" value="NAD_binding_6"/>
    <property type="match status" value="1"/>
</dbReference>
<evidence type="ECO:0000313" key="14">
    <source>
        <dbReference type="Proteomes" id="UP000799438"/>
    </source>
</evidence>
<dbReference type="InterPro" id="IPR013112">
    <property type="entry name" value="FAD-bd_8"/>
</dbReference>
<evidence type="ECO:0000256" key="6">
    <source>
        <dbReference type="ARBA" id="ARBA00022989"/>
    </source>
</evidence>
<evidence type="ECO:0000256" key="1">
    <source>
        <dbReference type="ARBA" id="ARBA00004141"/>
    </source>
</evidence>
<dbReference type="GO" id="GO:0006811">
    <property type="term" value="P:monoatomic ion transport"/>
    <property type="evidence" value="ECO:0007669"/>
    <property type="project" value="UniProtKB-KW"/>
</dbReference>
<dbReference type="GO" id="GO:0016175">
    <property type="term" value="F:superoxide-generating NAD(P)H oxidase activity"/>
    <property type="evidence" value="ECO:0007669"/>
    <property type="project" value="TreeGrafter"/>
</dbReference>
<feature type="domain" description="FAD-binding FR-type" evidence="12">
    <location>
        <begin position="266"/>
        <end position="396"/>
    </location>
</feature>
<dbReference type="GO" id="GO:0042554">
    <property type="term" value="P:superoxide anion generation"/>
    <property type="evidence" value="ECO:0007669"/>
    <property type="project" value="TreeGrafter"/>
</dbReference>
<dbReference type="PANTHER" id="PTHR11972">
    <property type="entry name" value="NADPH OXIDASE"/>
    <property type="match status" value="1"/>
</dbReference>
<dbReference type="OrthoDB" id="167398at2759"/>
<dbReference type="Gene3D" id="3.40.50.80">
    <property type="entry name" value="Nucleotide-binding domain of ferredoxin-NADP reductase (FNR) module"/>
    <property type="match status" value="1"/>
</dbReference>
<dbReference type="CDD" id="cd06186">
    <property type="entry name" value="NOX_Duox_like_FAD_NADP"/>
    <property type="match status" value="1"/>
</dbReference>
<evidence type="ECO:0000256" key="4">
    <source>
        <dbReference type="ARBA" id="ARBA00022723"/>
    </source>
</evidence>
<evidence type="ECO:0000256" key="8">
    <source>
        <dbReference type="ARBA" id="ARBA00023004"/>
    </source>
</evidence>
<evidence type="ECO:0000256" key="9">
    <source>
        <dbReference type="ARBA" id="ARBA00023065"/>
    </source>
</evidence>
<name>A0A6A6BML0_9PEZI</name>
<keyword evidence="8" id="KW-0408">Iron</keyword>
<dbReference type="SFLD" id="SFLDG01168">
    <property type="entry name" value="Ferric_reductase_subgroup_(FRE"/>
    <property type="match status" value="1"/>
</dbReference>
<keyword evidence="5" id="KW-0249">Electron transport</keyword>
<evidence type="ECO:0000256" key="2">
    <source>
        <dbReference type="ARBA" id="ARBA00022617"/>
    </source>
</evidence>
<evidence type="ECO:0000256" key="10">
    <source>
        <dbReference type="ARBA" id="ARBA00023136"/>
    </source>
</evidence>
<evidence type="ECO:0000259" key="12">
    <source>
        <dbReference type="PROSITE" id="PS51384"/>
    </source>
</evidence>
<feature type="transmembrane region" description="Helical" evidence="11">
    <location>
        <begin position="209"/>
        <end position="229"/>
    </location>
</feature>
<keyword evidence="10 11" id="KW-0472">Membrane</keyword>
<accession>A0A6A6BML0</accession>
<evidence type="ECO:0000256" key="5">
    <source>
        <dbReference type="ARBA" id="ARBA00022982"/>
    </source>
</evidence>
<comment type="subcellular location">
    <subcellularLocation>
        <location evidence="1">Membrane</location>
        <topology evidence="1">Multi-pass membrane protein</topology>
    </subcellularLocation>
</comment>
<dbReference type="InterPro" id="IPR017938">
    <property type="entry name" value="Riboflavin_synthase-like_b-brl"/>
</dbReference>
<dbReference type="InterPro" id="IPR013121">
    <property type="entry name" value="Fe_red_NAD-bd_6"/>
</dbReference>
<keyword evidence="9" id="KW-0813">Transport</keyword>
<evidence type="ECO:0000313" key="13">
    <source>
        <dbReference type="EMBL" id="KAF2144643.1"/>
    </source>
</evidence>
<dbReference type="InterPro" id="IPR050369">
    <property type="entry name" value="RBOH/FRE"/>
</dbReference>